<gene>
    <name evidence="2" type="ORF">DH2020_041055</name>
</gene>
<feature type="compositionally biased region" description="Polar residues" evidence="1">
    <location>
        <begin position="43"/>
        <end position="63"/>
    </location>
</feature>
<sequence>MDKFVTDLQKLFGSPRKTPSPSPTKSNTPPPSPEKHNPLPEKPTSTQATESSKQTSPMATTDDSSPKFPPPAPNVKESVPTDVSAPATTSNPSSEQEQGNLAVVEYAKPPSPVHVIVPGEEGNAINVEDTPDFTIIQDIHGPIGRPAGSQPGGDDFEVPSSSIAHSTDSDGEDTTQFVVSHRRTQPHHKVVLSDEDEPDKETSPFDDDAPLAQVLVDIIANLGVKAGAGTSKQTPVVETVEPTPPENDTDVSESASENDEESGGTPEPTSDSEYDLSEVYSEFFYSVDAADRYQVFKVLRHGESSSASGVLPFPSTIYLFLCSQGFDKLPNESFTMLPEMIFVSPKLMDRNKRVVDMSLYFSDDEPAAQADVHPNVIPDVMPSVPNISVDTAANPSSAGSSPLSLDFMQGQITFADQQILFAQQTISTAQTTILNAQKQLGYYVAYKAQFEDLLSKLSGQKGEETSNVLAENVIPSTQAGGADAAAGDPGASTSSAPEDAHIEGEM</sequence>
<evidence type="ECO:0000313" key="2">
    <source>
        <dbReference type="EMBL" id="KAK6125189.1"/>
    </source>
</evidence>
<protein>
    <submittedName>
        <fullName evidence="2">Uncharacterized protein</fullName>
    </submittedName>
</protein>
<feature type="region of interest" description="Disordered" evidence="1">
    <location>
        <begin position="1"/>
        <end position="102"/>
    </location>
</feature>
<accession>A0ABR0USC5</accession>
<feature type="compositionally biased region" description="Low complexity" evidence="1">
    <location>
        <begin position="475"/>
        <end position="496"/>
    </location>
</feature>
<comment type="caution">
    <text evidence="2">The sequence shown here is derived from an EMBL/GenBank/DDBJ whole genome shotgun (WGS) entry which is preliminary data.</text>
</comment>
<feature type="compositionally biased region" description="Acidic residues" evidence="1">
    <location>
        <begin position="247"/>
        <end position="262"/>
    </location>
</feature>
<evidence type="ECO:0000256" key="1">
    <source>
        <dbReference type="SAM" id="MobiDB-lite"/>
    </source>
</evidence>
<proteinExistence type="predicted"/>
<feature type="region of interest" description="Disordered" evidence="1">
    <location>
        <begin position="475"/>
        <end position="506"/>
    </location>
</feature>
<feature type="compositionally biased region" description="Pro residues" evidence="1">
    <location>
        <begin position="18"/>
        <end position="32"/>
    </location>
</feature>
<name>A0ABR0USC5_REHGL</name>
<feature type="region of interest" description="Disordered" evidence="1">
    <location>
        <begin position="228"/>
        <end position="273"/>
    </location>
</feature>
<feature type="compositionally biased region" description="Basic residues" evidence="1">
    <location>
        <begin position="180"/>
        <end position="190"/>
    </location>
</feature>
<organism evidence="2 3">
    <name type="scientific">Rehmannia glutinosa</name>
    <name type="common">Chinese foxglove</name>
    <dbReference type="NCBI Taxonomy" id="99300"/>
    <lineage>
        <taxon>Eukaryota</taxon>
        <taxon>Viridiplantae</taxon>
        <taxon>Streptophyta</taxon>
        <taxon>Embryophyta</taxon>
        <taxon>Tracheophyta</taxon>
        <taxon>Spermatophyta</taxon>
        <taxon>Magnoliopsida</taxon>
        <taxon>eudicotyledons</taxon>
        <taxon>Gunneridae</taxon>
        <taxon>Pentapetalae</taxon>
        <taxon>asterids</taxon>
        <taxon>lamiids</taxon>
        <taxon>Lamiales</taxon>
        <taxon>Orobanchaceae</taxon>
        <taxon>Rehmannieae</taxon>
        <taxon>Rehmannia</taxon>
    </lineage>
</organism>
<dbReference type="EMBL" id="JABTTQ020002261">
    <property type="protein sequence ID" value="KAK6125189.1"/>
    <property type="molecule type" value="Genomic_DNA"/>
</dbReference>
<dbReference type="Proteomes" id="UP001318860">
    <property type="component" value="Unassembled WGS sequence"/>
</dbReference>
<feature type="region of interest" description="Disordered" evidence="1">
    <location>
        <begin position="137"/>
        <end position="207"/>
    </location>
</feature>
<keyword evidence="3" id="KW-1185">Reference proteome</keyword>
<reference evidence="2 3" key="1">
    <citation type="journal article" date="2021" name="Comput. Struct. Biotechnol. J.">
        <title>De novo genome assembly of the potent medicinal plant Rehmannia glutinosa using nanopore technology.</title>
        <authorList>
            <person name="Ma L."/>
            <person name="Dong C."/>
            <person name="Song C."/>
            <person name="Wang X."/>
            <person name="Zheng X."/>
            <person name="Niu Y."/>
            <person name="Chen S."/>
            <person name="Feng W."/>
        </authorList>
    </citation>
    <scope>NUCLEOTIDE SEQUENCE [LARGE SCALE GENOMIC DNA]</scope>
    <source>
        <strain evidence="2">DH-2019</strain>
    </source>
</reference>
<feature type="compositionally biased region" description="Polar residues" evidence="1">
    <location>
        <begin position="86"/>
        <end position="99"/>
    </location>
</feature>
<evidence type="ECO:0000313" key="3">
    <source>
        <dbReference type="Proteomes" id="UP001318860"/>
    </source>
</evidence>
<feature type="compositionally biased region" description="Acidic residues" evidence="1">
    <location>
        <begin position="193"/>
        <end position="207"/>
    </location>
</feature>